<feature type="signal peptide" evidence="1">
    <location>
        <begin position="1"/>
        <end position="25"/>
    </location>
</feature>
<gene>
    <name evidence="2" type="ORF">MERR_LOCUS24672</name>
</gene>
<evidence type="ECO:0008006" key="4">
    <source>
        <dbReference type="Google" id="ProtNLM"/>
    </source>
</evidence>
<accession>A0A6D2J7A0</accession>
<dbReference type="Proteomes" id="UP000467841">
    <property type="component" value="Unassembled WGS sequence"/>
</dbReference>
<organism evidence="2 3">
    <name type="scientific">Microthlaspi erraticum</name>
    <dbReference type="NCBI Taxonomy" id="1685480"/>
    <lineage>
        <taxon>Eukaryota</taxon>
        <taxon>Viridiplantae</taxon>
        <taxon>Streptophyta</taxon>
        <taxon>Embryophyta</taxon>
        <taxon>Tracheophyta</taxon>
        <taxon>Spermatophyta</taxon>
        <taxon>Magnoliopsida</taxon>
        <taxon>eudicotyledons</taxon>
        <taxon>Gunneridae</taxon>
        <taxon>Pentapetalae</taxon>
        <taxon>rosids</taxon>
        <taxon>malvids</taxon>
        <taxon>Brassicales</taxon>
        <taxon>Brassicaceae</taxon>
        <taxon>Coluteocarpeae</taxon>
        <taxon>Microthlaspi</taxon>
    </lineage>
</organism>
<evidence type="ECO:0000313" key="3">
    <source>
        <dbReference type="Proteomes" id="UP000467841"/>
    </source>
</evidence>
<keyword evidence="3" id="KW-1185">Reference proteome</keyword>
<feature type="chain" id="PRO_5025497694" description="Knottin scorpion toxin-like domain-containing protein" evidence="1">
    <location>
        <begin position="26"/>
        <end position="86"/>
    </location>
</feature>
<keyword evidence="1" id="KW-0732">Signal</keyword>
<proteinExistence type="predicted"/>
<dbReference type="AlphaFoldDB" id="A0A6D2J7A0"/>
<sequence>MGSLKFTVVVVAVLLLSSLLQSSAAQGVCGGSGPRYCYGAYGDAQCKNDCKYKFARVILDISKCRGEMCLCYYYCDKATTVAPYEI</sequence>
<name>A0A6D2J7A0_9BRAS</name>
<reference evidence="2" key="1">
    <citation type="submission" date="2020-01" db="EMBL/GenBank/DDBJ databases">
        <authorList>
            <person name="Mishra B."/>
        </authorList>
    </citation>
    <scope>NUCLEOTIDE SEQUENCE [LARGE SCALE GENOMIC DNA]</scope>
</reference>
<comment type="caution">
    <text evidence="2">The sequence shown here is derived from an EMBL/GenBank/DDBJ whole genome shotgun (WGS) entry which is preliminary data.</text>
</comment>
<dbReference type="EMBL" id="CACVBM020001174">
    <property type="protein sequence ID" value="CAA7037437.1"/>
    <property type="molecule type" value="Genomic_DNA"/>
</dbReference>
<evidence type="ECO:0000256" key="1">
    <source>
        <dbReference type="SAM" id="SignalP"/>
    </source>
</evidence>
<evidence type="ECO:0000313" key="2">
    <source>
        <dbReference type="EMBL" id="CAA7037437.1"/>
    </source>
</evidence>
<protein>
    <recommendedName>
        <fullName evidence="4">Knottin scorpion toxin-like domain-containing protein</fullName>
    </recommendedName>
</protein>